<dbReference type="PANTHER" id="PTHR47234">
    <property type="match status" value="1"/>
</dbReference>
<dbReference type="InterPro" id="IPR012910">
    <property type="entry name" value="Plug_dom"/>
</dbReference>
<dbReference type="Gene3D" id="2.170.130.10">
    <property type="entry name" value="TonB-dependent receptor, plug domain"/>
    <property type="match status" value="1"/>
</dbReference>
<evidence type="ECO:0000256" key="5">
    <source>
        <dbReference type="ARBA" id="ARBA00023136"/>
    </source>
</evidence>
<dbReference type="SUPFAM" id="SSF56935">
    <property type="entry name" value="Porins"/>
    <property type="match status" value="1"/>
</dbReference>
<evidence type="ECO:0000259" key="8">
    <source>
        <dbReference type="SMART" id="SM00965"/>
    </source>
</evidence>
<comment type="similarity">
    <text evidence="7">Belongs to the TonB-dependent receptor family.</text>
</comment>
<gene>
    <name evidence="9" type="ORF">SAMN05216361_0979</name>
</gene>
<comment type="subcellular location">
    <subcellularLocation>
        <location evidence="1 7">Cell outer membrane</location>
    </subcellularLocation>
</comment>
<evidence type="ECO:0000256" key="2">
    <source>
        <dbReference type="ARBA" id="ARBA00022448"/>
    </source>
</evidence>
<dbReference type="InterPro" id="IPR036942">
    <property type="entry name" value="Beta-barrel_TonB_sf"/>
</dbReference>
<dbReference type="Gene3D" id="3.55.50.30">
    <property type="match status" value="1"/>
</dbReference>
<keyword evidence="3" id="KW-0410">Iron transport</keyword>
<keyword evidence="10" id="KW-1185">Reference proteome</keyword>
<dbReference type="GO" id="GO:0006826">
    <property type="term" value="P:iron ion transport"/>
    <property type="evidence" value="ECO:0007669"/>
    <property type="project" value="UniProtKB-KW"/>
</dbReference>
<organism evidence="9 10">
    <name type="scientific">Marisediminitalea aggregata</name>
    <dbReference type="NCBI Taxonomy" id="634436"/>
    <lineage>
        <taxon>Bacteria</taxon>
        <taxon>Pseudomonadati</taxon>
        <taxon>Pseudomonadota</taxon>
        <taxon>Gammaproteobacteria</taxon>
        <taxon>Alteromonadales</taxon>
        <taxon>Alteromonadaceae</taxon>
        <taxon>Marisediminitalea</taxon>
    </lineage>
</organism>
<dbReference type="AlphaFoldDB" id="A0A1M5GEG5"/>
<evidence type="ECO:0000313" key="10">
    <source>
        <dbReference type="Proteomes" id="UP000184520"/>
    </source>
</evidence>
<dbReference type="Pfam" id="PF00593">
    <property type="entry name" value="TonB_dep_Rec_b-barrel"/>
    <property type="match status" value="1"/>
</dbReference>
<proteinExistence type="inferred from homology"/>
<dbReference type="STRING" id="634436.SAMN05216361_0979"/>
<keyword evidence="3" id="KW-0406">Ion transport</keyword>
<dbReference type="PANTHER" id="PTHR47234:SF3">
    <property type="entry name" value="SECRETIN_TONB SHORT N-TERMINAL DOMAIN-CONTAINING PROTEIN"/>
    <property type="match status" value="1"/>
</dbReference>
<keyword evidence="2" id="KW-0813">Transport</keyword>
<evidence type="ECO:0000256" key="7">
    <source>
        <dbReference type="RuleBase" id="RU003357"/>
    </source>
</evidence>
<evidence type="ECO:0000256" key="4">
    <source>
        <dbReference type="ARBA" id="ARBA00023004"/>
    </source>
</evidence>
<dbReference type="SMART" id="SM00965">
    <property type="entry name" value="STN"/>
    <property type="match status" value="1"/>
</dbReference>
<dbReference type="Pfam" id="PF07715">
    <property type="entry name" value="Plug"/>
    <property type="match status" value="1"/>
</dbReference>
<dbReference type="EMBL" id="FQWD01000002">
    <property type="protein sequence ID" value="SHG02089.1"/>
    <property type="molecule type" value="Genomic_DNA"/>
</dbReference>
<keyword evidence="5 7" id="KW-0472">Membrane</keyword>
<dbReference type="Gene3D" id="2.40.170.20">
    <property type="entry name" value="TonB-dependent receptor, beta-barrel domain"/>
    <property type="match status" value="1"/>
</dbReference>
<name>A0A1M5GEG5_9ALTE</name>
<accession>A0A1M5GEG5</accession>
<keyword evidence="4" id="KW-0408">Iron</keyword>
<feature type="domain" description="Secretin/TonB short N-terminal" evidence="8">
    <location>
        <begin position="40"/>
        <end position="91"/>
    </location>
</feature>
<keyword evidence="6" id="KW-0998">Cell outer membrane</keyword>
<dbReference type="InterPro" id="IPR037066">
    <property type="entry name" value="Plug_dom_sf"/>
</dbReference>
<protein>
    <submittedName>
        <fullName evidence="9">Iron complex outermembrane recepter protein</fullName>
    </submittedName>
</protein>
<dbReference type="OrthoDB" id="9805434at2"/>
<evidence type="ECO:0000256" key="1">
    <source>
        <dbReference type="ARBA" id="ARBA00004442"/>
    </source>
</evidence>
<evidence type="ECO:0000256" key="3">
    <source>
        <dbReference type="ARBA" id="ARBA00022496"/>
    </source>
</evidence>
<evidence type="ECO:0000256" key="6">
    <source>
        <dbReference type="ARBA" id="ARBA00023237"/>
    </source>
</evidence>
<evidence type="ECO:0000313" key="9">
    <source>
        <dbReference type="EMBL" id="SHG02089.1"/>
    </source>
</evidence>
<keyword evidence="7" id="KW-0798">TonB box</keyword>
<dbReference type="InterPro" id="IPR011662">
    <property type="entry name" value="Secretin/TonB_short_N"/>
</dbReference>
<dbReference type="GO" id="GO:0009279">
    <property type="term" value="C:cell outer membrane"/>
    <property type="evidence" value="ECO:0007669"/>
    <property type="project" value="UniProtKB-SubCell"/>
</dbReference>
<dbReference type="Proteomes" id="UP000184520">
    <property type="component" value="Unassembled WGS sequence"/>
</dbReference>
<dbReference type="InterPro" id="IPR000531">
    <property type="entry name" value="Beta-barrel_TonB"/>
</dbReference>
<reference evidence="10" key="1">
    <citation type="submission" date="2016-11" db="EMBL/GenBank/DDBJ databases">
        <authorList>
            <person name="Varghese N."/>
            <person name="Submissions S."/>
        </authorList>
    </citation>
    <scope>NUCLEOTIDE SEQUENCE [LARGE SCALE GENOMIC DNA]</scope>
    <source>
        <strain evidence="10">CGMCC 1.8995</strain>
    </source>
</reference>
<sequence>MHAQSTEHANSQLTAQRYHFSIHPQTADKTLIEVATQAKTTLLFPFELAQQVALPGVEGVYTLEEVLQHLLVNTPLAINTDENGFLTIVQRQALPPPSNNDELPDAVRLAATEETLPQFERISVLGTRASARGAYDSAVPLDIIALDQPFFQGSQNMLDALTQTVPSLNVNAQTTNDAAMLVRPANLRGLASDHTLTLLNGKRRHRSAVITFLGGGLSDGAQGPDISVLPVSAIEQVEVLRDGAAAQYGSDAIAGVMNFKLKSAPESGSFTLTIGQHSAGDGEMIGVQYSQGMGFEGGGFLHISTEFQQQQPTSRSVQRSDAQSLIEAGNSFIANPAQQWGSADMDSDLKLAVNTAVPLSNGTEWYSFALGTLREMEGEFYFRNPQTRQGVFVTDNTTGPRQLLIADLDGLGQGIACPVITLGNENVLTNPAFLQINDPSSDVGRNCFAFNEWFPGGFTPRFGGKVKDGSWYTGVRGDLGNDWFFDVSAGVGYSGIQYYIDNTVNPSLGPDSPTSFNPGGAAQLEKNASVDLVKEVDAQMFQPVTLAMGIEWRSELYKQVKGEEASYVVGPFAQNVTGVHSGFSVGANGFPGYRPETSGQWQRSNRAVYVDASIPFSAEWLFGAAIRAEDFSDFGTHLDGKFSARWQFTSSMALRSSVSTGYKAPTVGQSNIINISTKFGLNGLEDQVTLPPSNPVAKQLGASALAPEESTNISVGLVAKVKSVAQLTLDFYQIRLSDRISTTSAIPLSEDTIDLLLAQGFKEAETYRSAKYFTNDFDTLTRGMDLIFHWRFASGDWQNDLLASVNWTDTQVTRVTLNDTGASEDTNLTRQRIRMLEDNLPAWRANVTLNQQFGPNELSWRLNYYGSFYEDHLDAAAGLDIESGGRFTLDARWQYAFTPVWGVTFGVNNLFNTQPDINPYQFVAGAKYPSTSPGGIDGSYYFAAINAKW</sequence>